<sequence length="420" mass="46825">MKGDSDLEAVHKRKGLLWPNGIKLKWENVTHEPALLRAFYRGHLSPTISLYVPVPAPVASSGTNNRQDAHSLACLRGFILESYLSYILFGVVTVQAYLYSFKCMRDAAYVKYLAFIVWALQVVQFGILAQAISYYTVTHFGNMKVADNVVWSAPALILIEVLEFNTIKDSGRRSRPRPIAEYCHSFGPELLFDPSVDMWVHSIPRRNCAIRPGILFYYRLHSWISFHDEHHSSAVYISGLAAGMVADTAMAGALAYYIYQDRTGFRSMDSILHWMILFTVNTGALTVATGLVNLLVFIYIKHSLVFLGFAALSSKLYANSLFAILNARHKSKPSTVSSSNPTAIQLSAMSSENPSALGREPKISPVFEQKDTMPSCFDDSEHVLDLTASASSKKHFVDGTYDVESFNITSHSFGLSEQHQ</sequence>
<gene>
    <name evidence="3" type="ORF">EIP91_007296</name>
</gene>
<dbReference type="Proteomes" id="UP000292702">
    <property type="component" value="Unassembled WGS sequence"/>
</dbReference>
<feature type="transmembrane region" description="Helical" evidence="1">
    <location>
        <begin position="306"/>
        <end position="325"/>
    </location>
</feature>
<keyword evidence="1" id="KW-1133">Transmembrane helix</keyword>
<dbReference type="OrthoDB" id="3270417at2759"/>
<keyword evidence="1" id="KW-0472">Membrane</keyword>
<feature type="transmembrane region" description="Helical" evidence="1">
    <location>
        <begin position="83"/>
        <end position="100"/>
    </location>
</feature>
<protein>
    <recommendedName>
        <fullName evidence="2">DUF6534 domain-containing protein</fullName>
    </recommendedName>
</protein>
<feature type="transmembrane region" description="Helical" evidence="1">
    <location>
        <begin position="236"/>
        <end position="259"/>
    </location>
</feature>
<organism evidence="3 4">
    <name type="scientific">Steccherinum ochraceum</name>
    <dbReference type="NCBI Taxonomy" id="92696"/>
    <lineage>
        <taxon>Eukaryota</taxon>
        <taxon>Fungi</taxon>
        <taxon>Dikarya</taxon>
        <taxon>Basidiomycota</taxon>
        <taxon>Agaricomycotina</taxon>
        <taxon>Agaricomycetes</taxon>
        <taxon>Polyporales</taxon>
        <taxon>Steccherinaceae</taxon>
        <taxon>Steccherinum</taxon>
    </lineage>
</organism>
<feature type="transmembrane region" description="Helical" evidence="1">
    <location>
        <begin position="112"/>
        <end position="137"/>
    </location>
</feature>
<evidence type="ECO:0000313" key="4">
    <source>
        <dbReference type="Proteomes" id="UP000292702"/>
    </source>
</evidence>
<evidence type="ECO:0000259" key="2">
    <source>
        <dbReference type="Pfam" id="PF20152"/>
    </source>
</evidence>
<feature type="transmembrane region" description="Helical" evidence="1">
    <location>
        <begin position="271"/>
        <end position="300"/>
    </location>
</feature>
<name>A0A4R0RIL5_9APHY</name>
<feature type="domain" description="DUF6534" evidence="2">
    <location>
        <begin position="244"/>
        <end position="329"/>
    </location>
</feature>
<dbReference type="Pfam" id="PF20152">
    <property type="entry name" value="DUF6534"/>
    <property type="match status" value="1"/>
</dbReference>
<dbReference type="PANTHER" id="PTHR40465">
    <property type="entry name" value="CHROMOSOME 1, WHOLE GENOME SHOTGUN SEQUENCE"/>
    <property type="match status" value="1"/>
</dbReference>
<accession>A0A4R0RIL5</accession>
<dbReference type="PANTHER" id="PTHR40465:SF1">
    <property type="entry name" value="DUF6534 DOMAIN-CONTAINING PROTEIN"/>
    <property type="match status" value="1"/>
</dbReference>
<evidence type="ECO:0000256" key="1">
    <source>
        <dbReference type="SAM" id="Phobius"/>
    </source>
</evidence>
<evidence type="ECO:0000313" key="3">
    <source>
        <dbReference type="EMBL" id="TCD62144.1"/>
    </source>
</evidence>
<dbReference type="STRING" id="92696.A0A4R0RIL5"/>
<keyword evidence="4" id="KW-1185">Reference proteome</keyword>
<comment type="caution">
    <text evidence="3">The sequence shown here is derived from an EMBL/GenBank/DDBJ whole genome shotgun (WGS) entry which is preliminary data.</text>
</comment>
<dbReference type="InterPro" id="IPR045339">
    <property type="entry name" value="DUF6534"/>
</dbReference>
<dbReference type="EMBL" id="RWJN01000398">
    <property type="protein sequence ID" value="TCD62144.1"/>
    <property type="molecule type" value="Genomic_DNA"/>
</dbReference>
<keyword evidence="1" id="KW-0812">Transmembrane</keyword>
<reference evidence="3 4" key="1">
    <citation type="submission" date="2018-11" db="EMBL/GenBank/DDBJ databases">
        <title>Genome assembly of Steccherinum ochraceum LE-BIN_3174, the white-rot fungus of the Steccherinaceae family (The Residual Polyporoid clade, Polyporales, Basidiomycota).</title>
        <authorList>
            <person name="Fedorova T.V."/>
            <person name="Glazunova O.A."/>
            <person name="Landesman E.O."/>
            <person name="Moiseenko K.V."/>
            <person name="Psurtseva N.V."/>
            <person name="Savinova O.S."/>
            <person name="Shakhova N.V."/>
            <person name="Tyazhelova T.V."/>
            <person name="Vasina D.V."/>
        </authorList>
    </citation>
    <scope>NUCLEOTIDE SEQUENCE [LARGE SCALE GENOMIC DNA]</scope>
    <source>
        <strain evidence="3 4">LE-BIN_3174</strain>
    </source>
</reference>
<feature type="transmembrane region" description="Helical" evidence="1">
    <location>
        <begin position="149"/>
        <end position="167"/>
    </location>
</feature>
<dbReference type="AlphaFoldDB" id="A0A4R0RIL5"/>
<proteinExistence type="predicted"/>